<dbReference type="AlphaFoldDB" id="A0A6N6MJN9"/>
<dbReference type="GO" id="GO:0016740">
    <property type="term" value="F:transferase activity"/>
    <property type="evidence" value="ECO:0007669"/>
    <property type="project" value="UniProtKB-KW"/>
</dbReference>
<dbReference type="InterPro" id="IPR052708">
    <property type="entry name" value="PxpC"/>
</dbReference>
<dbReference type="EMBL" id="VZZJ01000030">
    <property type="protein sequence ID" value="KAB1070227.1"/>
    <property type="molecule type" value="Genomic_DNA"/>
</dbReference>
<dbReference type="PANTHER" id="PTHR43309:SF5">
    <property type="entry name" value="5-OXOPROLINASE SUBUNIT C"/>
    <property type="match status" value="1"/>
</dbReference>
<gene>
    <name evidence="5" type="ORF">F6X51_23400</name>
</gene>
<evidence type="ECO:0000256" key="1">
    <source>
        <dbReference type="ARBA" id="ARBA00022741"/>
    </source>
</evidence>
<proteinExistence type="predicted"/>
<dbReference type="Gene3D" id="2.40.100.10">
    <property type="entry name" value="Cyclophilin-like"/>
    <property type="match status" value="1"/>
</dbReference>
<evidence type="ECO:0000313" key="6">
    <source>
        <dbReference type="Proteomes" id="UP000441523"/>
    </source>
</evidence>
<dbReference type="InterPro" id="IPR003778">
    <property type="entry name" value="CT_A_B"/>
</dbReference>
<name>A0A6N6MJN9_9HYPH</name>
<dbReference type="Proteomes" id="UP000441523">
    <property type="component" value="Unassembled WGS sequence"/>
</dbReference>
<dbReference type="SMART" id="SM00797">
    <property type="entry name" value="AHS2"/>
    <property type="match status" value="1"/>
</dbReference>
<keyword evidence="1" id="KW-0547">Nucleotide-binding</keyword>
<comment type="caution">
    <text evidence="5">The sequence shown here is derived from an EMBL/GenBank/DDBJ whole genome shotgun (WGS) entry which is preliminary data.</text>
</comment>
<accession>A0A6N6MJN9</accession>
<evidence type="ECO:0000256" key="2">
    <source>
        <dbReference type="ARBA" id="ARBA00022801"/>
    </source>
</evidence>
<dbReference type="RefSeq" id="WP_150966082.1">
    <property type="nucleotide sequence ID" value="NZ_VZZJ01000030.1"/>
</dbReference>
<feature type="domain" description="Carboxyltransferase" evidence="4">
    <location>
        <begin position="27"/>
        <end position="307"/>
    </location>
</feature>
<dbReference type="SUPFAM" id="SSF50891">
    <property type="entry name" value="Cyclophilin-like"/>
    <property type="match status" value="1"/>
</dbReference>
<keyword evidence="3" id="KW-0067">ATP-binding</keyword>
<reference evidence="5 6" key="1">
    <citation type="submission" date="2019-09" db="EMBL/GenBank/DDBJ databases">
        <title>YIM 132548 draft genome.</title>
        <authorList>
            <person name="Jiang L."/>
        </authorList>
    </citation>
    <scope>NUCLEOTIDE SEQUENCE [LARGE SCALE GENOMIC DNA]</scope>
    <source>
        <strain evidence="5 6">YIM 132548</strain>
    </source>
</reference>
<organism evidence="5 6">
    <name type="scientific">Methylobacterium planeticum</name>
    <dbReference type="NCBI Taxonomy" id="2615211"/>
    <lineage>
        <taxon>Bacteria</taxon>
        <taxon>Pseudomonadati</taxon>
        <taxon>Pseudomonadota</taxon>
        <taxon>Alphaproteobacteria</taxon>
        <taxon>Hyphomicrobiales</taxon>
        <taxon>Methylobacteriaceae</taxon>
        <taxon>Methylobacterium</taxon>
    </lineage>
</organism>
<keyword evidence="6" id="KW-1185">Reference proteome</keyword>
<protein>
    <submittedName>
        <fullName evidence="5">Biotin-dependent carboxyltransferase family protein</fullName>
    </submittedName>
</protein>
<dbReference type="PANTHER" id="PTHR43309">
    <property type="entry name" value="5-OXOPROLINASE SUBUNIT C"/>
    <property type="match status" value="1"/>
</dbReference>
<keyword evidence="5" id="KW-0808">Transferase</keyword>
<dbReference type="NCBIfam" id="TIGR00724">
    <property type="entry name" value="urea_amlyse_rel"/>
    <property type="match status" value="1"/>
</dbReference>
<keyword evidence="2" id="KW-0378">Hydrolase</keyword>
<dbReference type="Pfam" id="PF02626">
    <property type="entry name" value="CT_A_B"/>
    <property type="match status" value="1"/>
</dbReference>
<evidence type="ECO:0000259" key="4">
    <source>
        <dbReference type="SMART" id="SM00797"/>
    </source>
</evidence>
<dbReference type="InterPro" id="IPR029000">
    <property type="entry name" value="Cyclophilin-like_dom_sf"/>
</dbReference>
<evidence type="ECO:0000256" key="3">
    <source>
        <dbReference type="ARBA" id="ARBA00022840"/>
    </source>
</evidence>
<sequence>MTDARLRILATGGGATLQDSGRHGFMRYGITPAGPMDPLAHATSNRALDNPGGATAIEISLGGLSMAAEQAPVDVAIAGGSFRIDLDGRPLPGATALTVRPGAVLTIRAGRSGAWCYLAVAGRIDVAGTLGSTATHTRSGFGGLEGRALRPGDVIPVAQVRARVGDPARIEAPWLERPVERIRVVLGPQADYFPQTEIEAFLAQPWTVTARGDRMACFLSGPKLKHAGDFNIVSDGIAMGAIQVPGDGSPIILMADRQPTGGYPKIATVIGADLGRLAQAQAGTVLHIFAVSVEDAVAARRAERDALAKAVGLTPVIRTEFSSEYLLGLNLIDGVVG</sequence>
<dbReference type="GO" id="GO:0005524">
    <property type="term" value="F:ATP binding"/>
    <property type="evidence" value="ECO:0007669"/>
    <property type="project" value="UniProtKB-KW"/>
</dbReference>
<dbReference type="GO" id="GO:0016787">
    <property type="term" value="F:hydrolase activity"/>
    <property type="evidence" value="ECO:0007669"/>
    <property type="project" value="UniProtKB-KW"/>
</dbReference>
<evidence type="ECO:0000313" key="5">
    <source>
        <dbReference type="EMBL" id="KAB1070227.1"/>
    </source>
</evidence>